<dbReference type="GO" id="GO:0005524">
    <property type="term" value="F:ATP binding"/>
    <property type="evidence" value="ECO:0007669"/>
    <property type="project" value="UniProtKB-KW"/>
</dbReference>
<dbReference type="CDD" id="cd18800">
    <property type="entry name" value="SF2_C_EcoR124I-like"/>
    <property type="match status" value="1"/>
</dbReference>
<dbReference type="EMBL" id="JDST02000017">
    <property type="protein sequence ID" value="KFB77804.1"/>
    <property type="molecule type" value="Genomic_DNA"/>
</dbReference>
<keyword evidence="9 10" id="KW-0238">DNA-binding</keyword>
<sequence>MPAPDEHKTVQARILAYAEAIGWTFVSREEAEQRRGFDPDAPPTDRAKNRSLFFDDLLDTKLREFNPRYAEAEGALLGQFRHLHTDIYGNREFVEHLRNRGKFFDHEEKRERDLILIDYADPARNVYEVTEEWAFHNGHYGTREDVVFLINGIPVLVIECKNANKDEAIALGVDQIRRYHRETPELFVSQQLFTATDAIGFSYGVSWNTVRRNIFNWKILEPQMPQMGADEDNPKNNLRKSATSAVKEIPGRLEQKVRTFCSIPNILSLLKDYIVFSEKDEELNKYILRQHQTGAVEATVGRALDPGRTRGLVWHTQGSGKTFTMIKAAERLFRAPGADKPTVLLMIDRNELEDQMLKNLAALGLGNLEHAGSIARLNQLLRDDYRGIIVTMIHKFRDMPADLNTRSNIYVLIDEAHRTTGGDLGNFLMAGLPNATFLGFTGTPVDKTVYGKGTFKTFGCEDDQGYLHKYSIADSIEDGTTLPLYYQLASNEMLVPHETLDKEFLSLAEAEGVADIEELNKILERAVNLKNFLKGKERIRQVAQFVAAHYRGNVEPLGYKAFLVGVDREACAHYKHALDQFLPPEYSEVVYTGSNNDSRLLKEFHLDPKRERQIRKNFGKLDQMPKILIVTEKLLTGFDAPVLYAMYLDKPMRDHTLLQAIARVNRPFENEAQEMVKPHGFVLDFVGIFDKLEKALAFDSDEINAIVKDLKLLKLLFKNKMESRAPDYLGLIERNFNDKDVDTLIEHFRDPERRKAFFKEYKEIEMLYEIISPDAFLRPFIADYGTLSAIYQIVRKAYTRTVMVDREFQAKTSHLVQQQVGSYGVGGLGEMLAIDGNTIELIKNKSGGDGTKVINLIKSIEKLAQENSDDPCLIAMAERARAVQESFEQRQTSTAEALAELLREVEGNEARKKEQAEKSFDGLTYFVYRSLLDAKIENAEVVSRKIRHAFSEFPNWKRSEKEFRDLRKKATFAIFAETDDLERVTALVDELFTLLEKADRI</sequence>
<evidence type="ECO:0000256" key="7">
    <source>
        <dbReference type="ARBA" id="ARBA00022801"/>
    </source>
</evidence>
<comment type="subunit">
    <text evidence="10">The type I restriction/modification system is composed of three polypeptides R, M and S.</text>
</comment>
<evidence type="ECO:0000256" key="5">
    <source>
        <dbReference type="ARBA" id="ARBA00022747"/>
    </source>
</evidence>
<dbReference type="RefSeq" id="WP_034946039.1">
    <property type="nucleotide sequence ID" value="NZ_JDST02000017.1"/>
</dbReference>
<keyword evidence="8 10" id="KW-0067">ATP-binding</keyword>
<dbReference type="InterPro" id="IPR004473">
    <property type="entry name" value="Restrct_endonuc_typeI_HsdR"/>
</dbReference>
<comment type="similarity">
    <text evidence="2 10">Belongs to the HsdR family.</text>
</comment>
<evidence type="ECO:0000256" key="9">
    <source>
        <dbReference type="ARBA" id="ARBA00023125"/>
    </source>
</evidence>
<keyword evidence="6" id="KW-0255">Endonuclease</keyword>
<comment type="function">
    <text evidence="10">Subunit R is required for both nuclease and ATPase activities, but not for modification.</text>
</comment>
<evidence type="ECO:0000313" key="12">
    <source>
        <dbReference type="EMBL" id="KFB77804.1"/>
    </source>
</evidence>
<gene>
    <name evidence="12" type="primary">hsdR_1</name>
    <name evidence="12" type="ORF">AW06_001046</name>
</gene>
<name>A0A080MKB8_9PROT</name>
<dbReference type="PROSITE" id="PS51192">
    <property type="entry name" value="HELICASE_ATP_BIND_1"/>
    <property type="match status" value="1"/>
</dbReference>
<dbReference type="CDD" id="cd22332">
    <property type="entry name" value="HsdR_N"/>
    <property type="match status" value="1"/>
</dbReference>
<dbReference type="InterPro" id="IPR055180">
    <property type="entry name" value="HsdR_RecA-like_helicase_dom_2"/>
</dbReference>
<evidence type="ECO:0000256" key="3">
    <source>
        <dbReference type="ARBA" id="ARBA00022722"/>
    </source>
</evidence>
<dbReference type="GO" id="GO:0003677">
    <property type="term" value="F:DNA binding"/>
    <property type="evidence" value="ECO:0007669"/>
    <property type="project" value="UniProtKB-KW"/>
</dbReference>
<dbReference type="Gene3D" id="3.90.1570.50">
    <property type="match status" value="1"/>
</dbReference>
<dbReference type="STRING" id="1453999.AW06_001046"/>
<protein>
    <recommendedName>
        <fullName evidence="10">Type I restriction enzyme endonuclease subunit</fullName>
        <shortName evidence="10">R protein</shortName>
        <ecNumber evidence="10">3.1.21.3</ecNumber>
    </recommendedName>
</protein>
<keyword evidence="5 10" id="KW-0680">Restriction system</keyword>
<evidence type="ECO:0000256" key="6">
    <source>
        <dbReference type="ARBA" id="ARBA00022759"/>
    </source>
</evidence>
<evidence type="ECO:0000256" key="2">
    <source>
        <dbReference type="ARBA" id="ARBA00008598"/>
    </source>
</evidence>
<dbReference type="GO" id="GO:0009035">
    <property type="term" value="F:type I site-specific deoxyribonuclease activity"/>
    <property type="evidence" value="ECO:0007669"/>
    <property type="project" value="UniProtKB-EC"/>
</dbReference>
<comment type="catalytic activity">
    <reaction evidence="1 10">
        <text>Endonucleolytic cleavage of DNA to give random double-stranded fragments with terminal 5'-phosphates, ATP is simultaneously hydrolyzed.</text>
        <dbReference type="EC" id="3.1.21.3"/>
    </reaction>
</comment>
<dbReference type="NCBIfam" id="TIGR00348">
    <property type="entry name" value="hsdR"/>
    <property type="match status" value="1"/>
</dbReference>
<keyword evidence="7 10" id="KW-0378">Hydrolase</keyword>
<feature type="domain" description="Helicase ATP-binding" evidence="11">
    <location>
        <begin position="302"/>
        <end position="462"/>
    </location>
</feature>
<keyword evidence="13" id="KW-1185">Reference proteome</keyword>
<evidence type="ECO:0000256" key="10">
    <source>
        <dbReference type="RuleBase" id="RU364115"/>
    </source>
</evidence>
<dbReference type="PANTHER" id="PTHR30195:SF15">
    <property type="entry name" value="TYPE I RESTRICTION ENZYME HINDI ENDONUCLEASE SUBUNIT"/>
    <property type="match status" value="1"/>
</dbReference>
<dbReference type="AlphaFoldDB" id="A0A080MKB8"/>
<dbReference type="SUPFAM" id="SSF52540">
    <property type="entry name" value="P-loop containing nucleoside triphosphate hydrolases"/>
    <property type="match status" value="1"/>
</dbReference>
<dbReference type="Gene3D" id="3.40.50.300">
    <property type="entry name" value="P-loop containing nucleotide triphosphate hydrolases"/>
    <property type="match status" value="2"/>
</dbReference>
<dbReference type="Proteomes" id="UP000021315">
    <property type="component" value="Unassembled WGS sequence"/>
</dbReference>
<dbReference type="CDD" id="cd18030">
    <property type="entry name" value="DEXHc_RE_I_HsdR"/>
    <property type="match status" value="1"/>
</dbReference>
<organism evidence="12 13">
    <name type="scientific">Candidatus Accumulibacter cognatus</name>
    <dbReference type="NCBI Taxonomy" id="2954383"/>
    <lineage>
        <taxon>Bacteria</taxon>
        <taxon>Pseudomonadati</taxon>
        <taxon>Pseudomonadota</taxon>
        <taxon>Betaproteobacteria</taxon>
        <taxon>Candidatus Accumulibacter</taxon>
    </lineage>
</organism>
<evidence type="ECO:0000256" key="8">
    <source>
        <dbReference type="ARBA" id="ARBA00022840"/>
    </source>
</evidence>
<dbReference type="InterPro" id="IPR014001">
    <property type="entry name" value="Helicase_ATP-bd"/>
</dbReference>
<keyword evidence="3" id="KW-0540">Nuclease</keyword>
<dbReference type="InterPro" id="IPR007409">
    <property type="entry name" value="Restrct_endonuc_type1_HsdR_N"/>
</dbReference>
<proteinExistence type="inferred from homology"/>
<dbReference type="Pfam" id="PF22679">
    <property type="entry name" value="T1R_D3-like"/>
    <property type="match status" value="1"/>
</dbReference>
<keyword evidence="4 10" id="KW-0547">Nucleotide-binding</keyword>
<reference evidence="12" key="1">
    <citation type="submission" date="2014-02" db="EMBL/GenBank/DDBJ databases">
        <title>Expanding our view of genomic diversity in Candidatus Accumulibacter clades.</title>
        <authorList>
            <person name="Skennerton C.T."/>
            <person name="Barr J.J."/>
            <person name="Slater F.R."/>
            <person name="Bond P.L."/>
            <person name="Tyson G.W."/>
        </authorList>
    </citation>
    <scope>NUCLEOTIDE SEQUENCE [LARGE SCALE GENOMIC DNA]</scope>
</reference>
<dbReference type="InterPro" id="IPR040980">
    <property type="entry name" value="SWI2_SNF2"/>
</dbReference>
<evidence type="ECO:0000259" key="11">
    <source>
        <dbReference type="PROSITE" id="PS51192"/>
    </source>
</evidence>
<dbReference type="SMART" id="SM00487">
    <property type="entry name" value="DEXDc"/>
    <property type="match status" value="1"/>
</dbReference>
<accession>A0A080MKB8</accession>
<evidence type="ECO:0000256" key="4">
    <source>
        <dbReference type="ARBA" id="ARBA00022741"/>
    </source>
</evidence>
<dbReference type="Pfam" id="PF04313">
    <property type="entry name" value="HSDR_N"/>
    <property type="match status" value="1"/>
</dbReference>
<dbReference type="InterPro" id="IPR027417">
    <property type="entry name" value="P-loop_NTPase"/>
</dbReference>
<evidence type="ECO:0000256" key="1">
    <source>
        <dbReference type="ARBA" id="ARBA00000851"/>
    </source>
</evidence>
<dbReference type="InterPro" id="IPR051268">
    <property type="entry name" value="Type-I_R_enzyme_R_subunit"/>
</dbReference>
<dbReference type="EC" id="3.1.21.3" evidence="10"/>
<dbReference type="Pfam" id="PF18766">
    <property type="entry name" value="SWI2_SNF2"/>
    <property type="match status" value="1"/>
</dbReference>
<evidence type="ECO:0000313" key="13">
    <source>
        <dbReference type="Proteomes" id="UP000021315"/>
    </source>
</evidence>
<comment type="caution">
    <text evidence="12">The sequence shown here is derived from an EMBL/GenBank/DDBJ whole genome shotgun (WGS) entry which is preliminary data.</text>
</comment>
<dbReference type="GO" id="GO:0009307">
    <property type="term" value="P:DNA restriction-modification system"/>
    <property type="evidence" value="ECO:0007669"/>
    <property type="project" value="UniProtKB-KW"/>
</dbReference>
<dbReference type="PANTHER" id="PTHR30195">
    <property type="entry name" value="TYPE I SITE-SPECIFIC DEOXYRIBONUCLEASE PROTEIN SUBUNIT M AND R"/>
    <property type="match status" value="1"/>
</dbReference>